<keyword evidence="9" id="KW-1185">Reference proteome</keyword>
<comment type="function">
    <text evidence="5">This is one of the proteins that binds to the 5S RNA in the ribosome where it forms part of the central protuberance.</text>
</comment>
<dbReference type="InterPro" id="IPR020057">
    <property type="entry name" value="Ribosomal_bL25_b-dom"/>
</dbReference>
<keyword evidence="2 5" id="KW-0694">RNA-binding</keyword>
<feature type="domain" description="Large ribosomal subunit protein bL25 L25" evidence="6">
    <location>
        <begin position="5"/>
        <end position="89"/>
    </location>
</feature>
<evidence type="ECO:0000259" key="7">
    <source>
        <dbReference type="Pfam" id="PF14693"/>
    </source>
</evidence>
<dbReference type="InterPro" id="IPR020930">
    <property type="entry name" value="Ribosomal_uL5_bac-type"/>
</dbReference>
<keyword evidence="3 5" id="KW-0689">Ribosomal protein</keyword>
<name>A0ABW3UH17_9BACL</name>
<dbReference type="InterPro" id="IPR029751">
    <property type="entry name" value="Ribosomal_L25_dom"/>
</dbReference>
<organism evidence="8 9">
    <name type="scientific">Paenibacillus vulneris</name>
    <dbReference type="NCBI Taxonomy" id="1133364"/>
    <lineage>
        <taxon>Bacteria</taxon>
        <taxon>Bacillati</taxon>
        <taxon>Bacillota</taxon>
        <taxon>Bacilli</taxon>
        <taxon>Bacillales</taxon>
        <taxon>Paenibacillaceae</taxon>
        <taxon>Paenibacillus</taxon>
    </lineage>
</organism>
<dbReference type="HAMAP" id="MF_01334">
    <property type="entry name" value="Ribosomal_bL25_CTC"/>
    <property type="match status" value="1"/>
</dbReference>
<dbReference type="InterPro" id="IPR011035">
    <property type="entry name" value="Ribosomal_bL25/Gln-tRNA_synth"/>
</dbReference>
<dbReference type="GO" id="GO:0005840">
    <property type="term" value="C:ribosome"/>
    <property type="evidence" value="ECO:0007669"/>
    <property type="project" value="UniProtKB-KW"/>
</dbReference>
<dbReference type="PANTHER" id="PTHR33284">
    <property type="entry name" value="RIBOSOMAL PROTEIN L25/GLN-TRNA SYNTHETASE, ANTI-CODON-BINDING DOMAIN-CONTAINING PROTEIN"/>
    <property type="match status" value="1"/>
</dbReference>
<feature type="domain" description="Large ribosomal subunit protein bL25 beta" evidence="7">
    <location>
        <begin position="98"/>
        <end position="172"/>
    </location>
</feature>
<comment type="similarity">
    <text evidence="5">Belongs to the bacterial ribosomal protein bL25 family. CTC subfamily.</text>
</comment>
<evidence type="ECO:0000256" key="3">
    <source>
        <dbReference type="ARBA" id="ARBA00022980"/>
    </source>
</evidence>
<evidence type="ECO:0000313" key="8">
    <source>
        <dbReference type="EMBL" id="MFD1218910.1"/>
    </source>
</evidence>
<dbReference type="Pfam" id="PF14693">
    <property type="entry name" value="Ribosomal_TL5_C"/>
    <property type="match status" value="1"/>
</dbReference>
<keyword evidence="1 5" id="KW-0699">rRNA-binding</keyword>
<dbReference type="NCBIfam" id="TIGR00731">
    <property type="entry name" value="bL25_bact_ctc"/>
    <property type="match status" value="1"/>
</dbReference>
<keyword evidence="4 5" id="KW-0687">Ribonucleoprotein</keyword>
<dbReference type="PANTHER" id="PTHR33284:SF1">
    <property type="entry name" value="RIBOSOMAL PROTEIN L25_GLN-TRNA SYNTHETASE, ANTI-CODON-BINDING DOMAIN-CONTAINING PROTEIN"/>
    <property type="match status" value="1"/>
</dbReference>
<dbReference type="Gene3D" id="2.170.120.20">
    <property type="entry name" value="Ribosomal protein L25, beta domain"/>
    <property type="match status" value="1"/>
</dbReference>
<dbReference type="SUPFAM" id="SSF50715">
    <property type="entry name" value="Ribosomal protein L25-like"/>
    <property type="match status" value="1"/>
</dbReference>
<comment type="caution">
    <text evidence="8">The sequence shown here is derived from an EMBL/GenBank/DDBJ whole genome shotgun (WGS) entry which is preliminary data.</text>
</comment>
<dbReference type="InterPro" id="IPR001021">
    <property type="entry name" value="Ribosomal_bL25_long"/>
</dbReference>
<accession>A0ABW3UH17</accession>
<reference evidence="9" key="1">
    <citation type="journal article" date="2019" name="Int. J. Syst. Evol. Microbiol.">
        <title>The Global Catalogue of Microorganisms (GCM) 10K type strain sequencing project: providing services to taxonomists for standard genome sequencing and annotation.</title>
        <authorList>
            <consortium name="The Broad Institute Genomics Platform"/>
            <consortium name="The Broad Institute Genome Sequencing Center for Infectious Disease"/>
            <person name="Wu L."/>
            <person name="Ma J."/>
        </authorList>
    </citation>
    <scope>NUCLEOTIDE SEQUENCE [LARGE SCALE GENOMIC DNA]</scope>
    <source>
        <strain evidence="9">CCUG 53270</strain>
    </source>
</reference>
<protein>
    <recommendedName>
        <fullName evidence="5">Large ribosomal subunit protein bL25</fullName>
    </recommendedName>
    <alternativeName>
        <fullName evidence="5">General stress protein CTC</fullName>
    </alternativeName>
</protein>
<dbReference type="CDD" id="cd00495">
    <property type="entry name" value="Ribosomal_L25_TL5_CTC"/>
    <property type="match status" value="1"/>
</dbReference>
<evidence type="ECO:0000256" key="4">
    <source>
        <dbReference type="ARBA" id="ARBA00023274"/>
    </source>
</evidence>
<dbReference type="InterPro" id="IPR037121">
    <property type="entry name" value="Ribosomal_bL25_C"/>
</dbReference>
<evidence type="ECO:0000256" key="2">
    <source>
        <dbReference type="ARBA" id="ARBA00022884"/>
    </source>
</evidence>
<dbReference type="Pfam" id="PF01386">
    <property type="entry name" value="Ribosomal_L25p"/>
    <property type="match status" value="1"/>
</dbReference>
<sequence>MKLQLQAELRQTTTRSAIRKLREEKKVPGVVYGKMTEPVSIALDEKALLKALHYPNALIELEAPGLNKLAVIHAVDRDPIHHRILAVDLHQIQLNERVKVHVRIEPIPDPDGKMIPYQMFLHEIHVDCLPGQIPEAIALDLTPIREGKAIFVKDLDIPEGVHVLTRADEVIAAPFHTISEVEPAAETAAEAAE</sequence>
<dbReference type="Gene3D" id="2.40.240.10">
    <property type="entry name" value="Ribosomal Protein L25, Chain P"/>
    <property type="match status" value="1"/>
</dbReference>
<evidence type="ECO:0000256" key="5">
    <source>
        <dbReference type="HAMAP-Rule" id="MF_01334"/>
    </source>
</evidence>
<proteinExistence type="inferred from homology"/>
<dbReference type="InterPro" id="IPR020056">
    <property type="entry name" value="Rbsml_bL25/Gln-tRNA_synth_N"/>
</dbReference>
<dbReference type="EMBL" id="JBHTLU010000007">
    <property type="protein sequence ID" value="MFD1218910.1"/>
    <property type="molecule type" value="Genomic_DNA"/>
</dbReference>
<evidence type="ECO:0000256" key="1">
    <source>
        <dbReference type="ARBA" id="ARBA00022730"/>
    </source>
</evidence>
<dbReference type="Proteomes" id="UP001597180">
    <property type="component" value="Unassembled WGS sequence"/>
</dbReference>
<evidence type="ECO:0000313" key="9">
    <source>
        <dbReference type="Proteomes" id="UP001597180"/>
    </source>
</evidence>
<evidence type="ECO:0000259" key="6">
    <source>
        <dbReference type="Pfam" id="PF01386"/>
    </source>
</evidence>
<comment type="subunit">
    <text evidence="5">Part of the 50S ribosomal subunit; part of the 5S rRNA/L5/L18/L25 subcomplex. Contacts the 5S rRNA. Binds to the 5S rRNA independently of L5 and L18.</text>
</comment>
<gene>
    <name evidence="5" type="primary">rplY</name>
    <name evidence="5" type="synonym">ctc</name>
    <name evidence="8" type="ORF">ACFQ4B_02155</name>
</gene>
<dbReference type="RefSeq" id="WP_345591212.1">
    <property type="nucleotide sequence ID" value="NZ_BAABJG010000027.1"/>
</dbReference>